<gene>
    <name evidence="3" type="ORF">EDS130_LOCUS20055</name>
</gene>
<dbReference type="CDD" id="cd01425">
    <property type="entry name" value="RPS2"/>
    <property type="match status" value="1"/>
</dbReference>
<protein>
    <recommendedName>
        <fullName evidence="5">28S ribosomal protein S2, mitochondrial</fullName>
    </recommendedName>
</protein>
<feature type="compositionally biased region" description="Basic and acidic residues" evidence="2">
    <location>
        <begin position="36"/>
        <end position="45"/>
    </location>
</feature>
<dbReference type="PANTHER" id="PTHR12534:SF0">
    <property type="entry name" value="SMALL RIBOSOMAL SUBUNIT PROTEIN US2M"/>
    <property type="match status" value="1"/>
</dbReference>
<evidence type="ECO:0000256" key="2">
    <source>
        <dbReference type="SAM" id="MobiDB-lite"/>
    </source>
</evidence>
<dbReference type="Pfam" id="PF00318">
    <property type="entry name" value="Ribosomal_S2"/>
    <property type="match status" value="2"/>
</dbReference>
<dbReference type="PANTHER" id="PTHR12534">
    <property type="entry name" value="30S RIBOSOMAL PROTEIN S2 PROKARYOTIC AND ORGANELLAR"/>
    <property type="match status" value="1"/>
</dbReference>
<dbReference type="InterPro" id="IPR005706">
    <property type="entry name" value="Ribosomal_uS2_bac/mit/plastid"/>
</dbReference>
<reference evidence="3" key="1">
    <citation type="submission" date="2021-02" db="EMBL/GenBank/DDBJ databases">
        <authorList>
            <person name="Nowell W R."/>
        </authorList>
    </citation>
    <scope>NUCLEOTIDE SEQUENCE</scope>
</reference>
<evidence type="ECO:0008006" key="5">
    <source>
        <dbReference type="Google" id="ProtNLM"/>
    </source>
</evidence>
<comment type="caution">
    <text evidence="3">The sequence shown here is derived from an EMBL/GenBank/DDBJ whole genome shotgun (WGS) entry which is preliminary data.</text>
</comment>
<dbReference type="HAMAP" id="MF_00291_B">
    <property type="entry name" value="Ribosomal_uS2_B"/>
    <property type="match status" value="1"/>
</dbReference>
<sequence length="261" mass="30024">MVSLILKQALQRTCSFSRSTFRYASSSPVVQRHIIQEDDVTRPRNDNNSTPITPDDPMNHDDYFNVRSMVTLEDLFKNRAHYGHVTGMRNPWMSQYIYGHRLDVDIIDLDKTLPMLHSALNFLAHIAYRQGIILFLTRYPAHVPLVERAARDCGEYAHCRTWDHPFTNTQTLFGYDIRLPDVCIFTHTLAPPNQLHPAISDSNKLLIPTIALCDTDCNPNIITYPVPSNDDTTKLVEFYLTLFQQAIMAGKEKRREKDSSN</sequence>
<dbReference type="GO" id="GO:0006412">
    <property type="term" value="P:translation"/>
    <property type="evidence" value="ECO:0007669"/>
    <property type="project" value="InterPro"/>
</dbReference>
<proteinExistence type="inferred from homology"/>
<dbReference type="GO" id="GO:0005763">
    <property type="term" value="C:mitochondrial small ribosomal subunit"/>
    <property type="evidence" value="ECO:0007669"/>
    <property type="project" value="TreeGrafter"/>
</dbReference>
<dbReference type="InterPro" id="IPR023591">
    <property type="entry name" value="Ribosomal_uS2_flav_dom_sf"/>
</dbReference>
<evidence type="ECO:0000313" key="3">
    <source>
        <dbReference type="EMBL" id="CAF1102387.1"/>
    </source>
</evidence>
<dbReference type="OrthoDB" id="2320368at2759"/>
<name>A0A814P3N1_ADIRI</name>
<dbReference type="Gene3D" id="3.40.50.10490">
    <property type="entry name" value="Glucose-6-phosphate isomerase like protein, domain 1"/>
    <property type="match status" value="1"/>
</dbReference>
<dbReference type="EMBL" id="CAJNOJ010000098">
    <property type="protein sequence ID" value="CAF1102387.1"/>
    <property type="molecule type" value="Genomic_DNA"/>
</dbReference>
<dbReference type="SUPFAM" id="SSF52313">
    <property type="entry name" value="Ribosomal protein S2"/>
    <property type="match status" value="1"/>
</dbReference>
<accession>A0A814P3N1</accession>
<feature type="region of interest" description="Disordered" evidence="2">
    <location>
        <begin position="36"/>
        <end position="57"/>
    </location>
</feature>
<dbReference type="AlphaFoldDB" id="A0A814P3N1"/>
<evidence type="ECO:0000256" key="1">
    <source>
        <dbReference type="ARBA" id="ARBA00006242"/>
    </source>
</evidence>
<comment type="similarity">
    <text evidence="1">Belongs to the universal ribosomal protein uS2 family.</text>
</comment>
<dbReference type="Proteomes" id="UP000663852">
    <property type="component" value="Unassembled WGS sequence"/>
</dbReference>
<dbReference type="GO" id="GO:0003735">
    <property type="term" value="F:structural constituent of ribosome"/>
    <property type="evidence" value="ECO:0007669"/>
    <property type="project" value="InterPro"/>
</dbReference>
<organism evidence="3 4">
    <name type="scientific">Adineta ricciae</name>
    <name type="common">Rotifer</name>
    <dbReference type="NCBI Taxonomy" id="249248"/>
    <lineage>
        <taxon>Eukaryota</taxon>
        <taxon>Metazoa</taxon>
        <taxon>Spiralia</taxon>
        <taxon>Gnathifera</taxon>
        <taxon>Rotifera</taxon>
        <taxon>Eurotatoria</taxon>
        <taxon>Bdelloidea</taxon>
        <taxon>Adinetida</taxon>
        <taxon>Adinetidae</taxon>
        <taxon>Adineta</taxon>
    </lineage>
</organism>
<dbReference type="InterPro" id="IPR001865">
    <property type="entry name" value="Ribosomal_uS2"/>
</dbReference>
<evidence type="ECO:0000313" key="4">
    <source>
        <dbReference type="Proteomes" id="UP000663852"/>
    </source>
</evidence>